<dbReference type="SUPFAM" id="SSF52540">
    <property type="entry name" value="P-loop containing nucleoside triphosphate hydrolases"/>
    <property type="match status" value="1"/>
</dbReference>
<organism evidence="4 5">
    <name type="scientific">Winogradskyella rapida</name>
    <dbReference type="NCBI Taxonomy" id="549701"/>
    <lineage>
        <taxon>Bacteria</taxon>
        <taxon>Pseudomonadati</taxon>
        <taxon>Bacteroidota</taxon>
        <taxon>Flavobacteriia</taxon>
        <taxon>Flavobacteriales</taxon>
        <taxon>Flavobacteriaceae</taxon>
        <taxon>Winogradskyella</taxon>
    </lineage>
</organism>
<evidence type="ECO:0000256" key="2">
    <source>
        <dbReference type="ARBA" id="ARBA00023180"/>
    </source>
</evidence>
<protein>
    <submittedName>
        <fullName evidence="4">Sulfotransferase domain-containing protein</fullName>
    </submittedName>
</protein>
<keyword evidence="5" id="KW-1185">Reference proteome</keyword>
<dbReference type="RefSeq" id="WP_386113363.1">
    <property type="nucleotide sequence ID" value="NZ_JBHTKM010000001.1"/>
</dbReference>
<evidence type="ECO:0000259" key="3">
    <source>
        <dbReference type="Pfam" id="PF00685"/>
    </source>
</evidence>
<dbReference type="InterPro" id="IPR027417">
    <property type="entry name" value="P-loop_NTPase"/>
</dbReference>
<dbReference type="Gene3D" id="3.40.50.300">
    <property type="entry name" value="P-loop containing nucleotide triphosphate hydrolases"/>
    <property type="match status" value="1"/>
</dbReference>
<dbReference type="EMBL" id="JBHTKM010000001">
    <property type="protein sequence ID" value="MFD1014622.1"/>
    <property type="molecule type" value="Genomic_DNA"/>
</dbReference>
<dbReference type="InterPro" id="IPR037359">
    <property type="entry name" value="NST/OST"/>
</dbReference>
<name>A0ABW3KNQ5_9FLAO</name>
<keyword evidence="2" id="KW-0325">Glycoprotein</keyword>
<evidence type="ECO:0000256" key="1">
    <source>
        <dbReference type="ARBA" id="ARBA00022679"/>
    </source>
</evidence>
<dbReference type="Proteomes" id="UP001597086">
    <property type="component" value="Unassembled WGS sequence"/>
</dbReference>
<dbReference type="InterPro" id="IPR000863">
    <property type="entry name" value="Sulfotransferase_dom"/>
</dbReference>
<sequence length="275" mass="32839">MKVDVIIAGGQKCGTTALHHFLGQHSKIIVSNPKEIDYFNYDFNYNKGNSYYHSFFKHKPFFHKTRGYKLIEATPSYINGSLFCDIKQTAERIKLYNPEIKIICLVRNPIDRAYSAYNMFKKRYEQGRDNWWFDWFEKRIGYRPVGRRRSAESYSSFEFFIKEELAWLEEGEIMECPVLLNGKYIEQIKVFREVFNENLIVVKNELLDKETEEILNNITKFINVNKIDWNFLKTKKIFVGDYQKNISPFLMRELEAYYFESNSKLELLEGIGYNK</sequence>
<reference evidence="5" key="1">
    <citation type="journal article" date="2019" name="Int. J. Syst. Evol. Microbiol.">
        <title>The Global Catalogue of Microorganisms (GCM) 10K type strain sequencing project: providing services to taxonomists for standard genome sequencing and annotation.</title>
        <authorList>
            <consortium name="The Broad Institute Genomics Platform"/>
            <consortium name="The Broad Institute Genome Sequencing Center for Infectious Disease"/>
            <person name="Wu L."/>
            <person name="Ma J."/>
        </authorList>
    </citation>
    <scope>NUCLEOTIDE SEQUENCE [LARGE SCALE GENOMIC DNA]</scope>
    <source>
        <strain evidence="5">CCUG 56098</strain>
    </source>
</reference>
<dbReference type="Pfam" id="PF00685">
    <property type="entry name" value="Sulfotransfer_1"/>
    <property type="match status" value="1"/>
</dbReference>
<evidence type="ECO:0000313" key="5">
    <source>
        <dbReference type="Proteomes" id="UP001597086"/>
    </source>
</evidence>
<dbReference type="PANTHER" id="PTHR10605:SF56">
    <property type="entry name" value="BIFUNCTIONAL HEPARAN SULFATE N-DEACETYLASE_N-SULFOTRANSFERASE"/>
    <property type="match status" value="1"/>
</dbReference>
<gene>
    <name evidence="4" type="ORF">ACFQ13_01700</name>
</gene>
<accession>A0ABW3KNQ5</accession>
<proteinExistence type="predicted"/>
<comment type="caution">
    <text evidence="4">The sequence shown here is derived from an EMBL/GenBank/DDBJ whole genome shotgun (WGS) entry which is preliminary data.</text>
</comment>
<dbReference type="PANTHER" id="PTHR10605">
    <property type="entry name" value="HEPARAN SULFATE SULFOTRANSFERASE"/>
    <property type="match status" value="1"/>
</dbReference>
<evidence type="ECO:0000313" key="4">
    <source>
        <dbReference type="EMBL" id="MFD1014622.1"/>
    </source>
</evidence>
<feature type="domain" description="Sulfotransferase" evidence="3">
    <location>
        <begin position="4"/>
        <end position="225"/>
    </location>
</feature>
<keyword evidence="1" id="KW-0808">Transferase</keyword>